<dbReference type="AlphaFoldDB" id="A0A0D7A6G2"/>
<evidence type="ECO:0000313" key="2">
    <source>
        <dbReference type="EMBL" id="KIY45501.1"/>
    </source>
</evidence>
<protein>
    <submittedName>
        <fullName evidence="2">Uncharacterized protein</fullName>
    </submittedName>
</protein>
<keyword evidence="3" id="KW-1185">Reference proteome</keyword>
<organism evidence="2 3">
    <name type="scientific">Fistulina hepatica ATCC 64428</name>
    <dbReference type="NCBI Taxonomy" id="1128425"/>
    <lineage>
        <taxon>Eukaryota</taxon>
        <taxon>Fungi</taxon>
        <taxon>Dikarya</taxon>
        <taxon>Basidiomycota</taxon>
        <taxon>Agaricomycotina</taxon>
        <taxon>Agaricomycetes</taxon>
        <taxon>Agaricomycetidae</taxon>
        <taxon>Agaricales</taxon>
        <taxon>Fistulinaceae</taxon>
        <taxon>Fistulina</taxon>
    </lineage>
</organism>
<keyword evidence="1" id="KW-1133">Transmembrane helix</keyword>
<feature type="transmembrane region" description="Helical" evidence="1">
    <location>
        <begin position="20"/>
        <end position="41"/>
    </location>
</feature>
<dbReference type="Proteomes" id="UP000054144">
    <property type="component" value="Unassembled WGS sequence"/>
</dbReference>
<dbReference type="OrthoDB" id="429143at2759"/>
<accession>A0A0D7A6G2</accession>
<proteinExistence type="predicted"/>
<sequence length="75" mass="7983">PGFLRPNSSVSWWLQGALPTSADVVIIGTGLSGTTVAYFLLMGPNPPANVVIMDAREACDGATVWNGEHRHPDCF</sequence>
<gene>
    <name evidence="2" type="ORF">FISHEDRAFT_28546</name>
</gene>
<evidence type="ECO:0000313" key="3">
    <source>
        <dbReference type="Proteomes" id="UP000054144"/>
    </source>
</evidence>
<dbReference type="EMBL" id="KN882048">
    <property type="protein sequence ID" value="KIY45501.1"/>
    <property type="molecule type" value="Genomic_DNA"/>
</dbReference>
<dbReference type="Gene3D" id="3.50.50.60">
    <property type="entry name" value="FAD/NAD(P)-binding domain"/>
    <property type="match status" value="1"/>
</dbReference>
<reference evidence="2 3" key="1">
    <citation type="journal article" date="2015" name="Fungal Genet. Biol.">
        <title>Evolution of novel wood decay mechanisms in Agaricales revealed by the genome sequences of Fistulina hepatica and Cylindrobasidium torrendii.</title>
        <authorList>
            <person name="Floudas D."/>
            <person name="Held B.W."/>
            <person name="Riley R."/>
            <person name="Nagy L.G."/>
            <person name="Koehler G."/>
            <person name="Ransdell A.S."/>
            <person name="Younus H."/>
            <person name="Chow J."/>
            <person name="Chiniquy J."/>
            <person name="Lipzen A."/>
            <person name="Tritt A."/>
            <person name="Sun H."/>
            <person name="Haridas S."/>
            <person name="LaButti K."/>
            <person name="Ohm R.A."/>
            <person name="Kues U."/>
            <person name="Blanchette R.A."/>
            <person name="Grigoriev I.V."/>
            <person name="Minto R.E."/>
            <person name="Hibbett D.S."/>
        </authorList>
    </citation>
    <scope>NUCLEOTIDE SEQUENCE [LARGE SCALE GENOMIC DNA]</scope>
    <source>
        <strain evidence="2 3">ATCC 64428</strain>
    </source>
</reference>
<evidence type="ECO:0000256" key="1">
    <source>
        <dbReference type="SAM" id="Phobius"/>
    </source>
</evidence>
<keyword evidence="1" id="KW-0812">Transmembrane</keyword>
<dbReference type="SUPFAM" id="SSF51905">
    <property type="entry name" value="FAD/NAD(P)-binding domain"/>
    <property type="match status" value="1"/>
</dbReference>
<feature type="non-terminal residue" evidence="2">
    <location>
        <position position="75"/>
    </location>
</feature>
<feature type="non-terminal residue" evidence="2">
    <location>
        <position position="1"/>
    </location>
</feature>
<keyword evidence="1" id="KW-0472">Membrane</keyword>
<dbReference type="InterPro" id="IPR036188">
    <property type="entry name" value="FAD/NAD-bd_sf"/>
</dbReference>
<name>A0A0D7A6G2_9AGAR</name>